<feature type="region of interest" description="Disordered" evidence="1">
    <location>
        <begin position="115"/>
        <end position="134"/>
    </location>
</feature>
<dbReference type="PANTHER" id="PTHR36849:SF1">
    <property type="entry name" value="CYTOPLASMIC PROTEIN"/>
    <property type="match status" value="1"/>
</dbReference>
<dbReference type="OrthoDB" id="9790745at2"/>
<reference evidence="2 3" key="1">
    <citation type="journal article" date="2018" name="Appl. Microbiol. Biotechnol.">
        <title>Co-cultivation of the strictly anaerobic methanogen Methanosarcina barkeri with aerobic methanotrophs in an oxygen-limited membrane bioreactor.</title>
        <authorList>
            <person name="In 't Zandt M.H."/>
            <person name="van den Bosch T.J.M."/>
            <person name="Rijkers R."/>
            <person name="van Kessel M.A.H.J."/>
            <person name="Jetten M.S.M."/>
            <person name="Welte C.U."/>
        </authorList>
    </citation>
    <scope>NUCLEOTIDE SEQUENCE [LARGE SCALE GENOMIC DNA]</scope>
    <source>
        <strain evidence="2 3">DSM 17706</strain>
    </source>
</reference>
<dbReference type="EMBL" id="PUIV01000025">
    <property type="protein sequence ID" value="PWB93247.1"/>
    <property type="molecule type" value="Genomic_DNA"/>
</dbReference>
<sequence>MFKIKRAYEPASAEDGKRILVDRLWPRGLSKTKAALDEWDRLVAPSDALRRWYAHSPQRWREFKTRYARELRETCPQELKRLRALGRGRVVTLLFASRAPEMNNAAALKEIIETRRASSPAAARNPRPHGARSG</sequence>
<keyword evidence="3" id="KW-1185">Reference proteome</keyword>
<proteinExistence type="predicted"/>
<dbReference type="PANTHER" id="PTHR36849">
    <property type="entry name" value="CYTOPLASMIC PROTEIN-RELATED"/>
    <property type="match status" value="1"/>
</dbReference>
<dbReference type="AlphaFoldDB" id="A0A2U1SNR2"/>
<gene>
    <name evidence="2" type="ORF">C5689_14165</name>
</gene>
<accession>A0A2U1SNR2</accession>
<evidence type="ECO:0000256" key="1">
    <source>
        <dbReference type="SAM" id="MobiDB-lite"/>
    </source>
</evidence>
<protein>
    <submittedName>
        <fullName evidence="2">DUF488 domain-containing protein</fullName>
    </submittedName>
</protein>
<evidence type="ECO:0000313" key="2">
    <source>
        <dbReference type="EMBL" id="PWB93247.1"/>
    </source>
</evidence>
<comment type="caution">
    <text evidence="2">The sequence shown here is derived from an EMBL/GenBank/DDBJ whole genome shotgun (WGS) entry which is preliminary data.</text>
</comment>
<dbReference type="InterPro" id="IPR052552">
    <property type="entry name" value="YeaO-like"/>
</dbReference>
<evidence type="ECO:0000313" key="3">
    <source>
        <dbReference type="Proteomes" id="UP000245137"/>
    </source>
</evidence>
<dbReference type="Proteomes" id="UP000245137">
    <property type="component" value="Unassembled WGS sequence"/>
</dbReference>
<name>A0A2U1SNR2_METSR</name>
<dbReference type="Pfam" id="PF22752">
    <property type="entry name" value="DUF488-N3i"/>
    <property type="match status" value="1"/>
</dbReference>
<organism evidence="2 3">
    <name type="scientific">Methylosinus sporium</name>
    <dbReference type="NCBI Taxonomy" id="428"/>
    <lineage>
        <taxon>Bacteria</taxon>
        <taxon>Pseudomonadati</taxon>
        <taxon>Pseudomonadota</taxon>
        <taxon>Alphaproteobacteria</taxon>
        <taxon>Hyphomicrobiales</taxon>
        <taxon>Methylocystaceae</taxon>
        <taxon>Methylosinus</taxon>
    </lineage>
</organism>